<evidence type="ECO:0000256" key="1">
    <source>
        <dbReference type="SAM" id="SignalP"/>
    </source>
</evidence>
<dbReference type="InterPro" id="IPR011044">
    <property type="entry name" value="Quino_amine_DH_bsu"/>
</dbReference>
<dbReference type="Proteomes" id="UP001501469">
    <property type="component" value="Unassembled WGS sequence"/>
</dbReference>
<protein>
    <recommendedName>
        <fullName evidence="4">DUF4394 domain-containing protein</fullName>
    </recommendedName>
</protein>
<evidence type="ECO:0008006" key="4">
    <source>
        <dbReference type="Google" id="ProtNLM"/>
    </source>
</evidence>
<evidence type="ECO:0000313" key="3">
    <source>
        <dbReference type="Proteomes" id="UP001501469"/>
    </source>
</evidence>
<evidence type="ECO:0000313" key="2">
    <source>
        <dbReference type="EMBL" id="GAA4047342.1"/>
    </source>
</evidence>
<dbReference type="EMBL" id="BAABDK010000029">
    <property type="protein sequence ID" value="GAA4047342.1"/>
    <property type="molecule type" value="Genomic_DNA"/>
</dbReference>
<organism evidence="2 3">
    <name type="scientific">Hymenobacter glaciei</name>
    <dbReference type="NCBI Taxonomy" id="877209"/>
    <lineage>
        <taxon>Bacteria</taxon>
        <taxon>Pseudomonadati</taxon>
        <taxon>Bacteroidota</taxon>
        <taxon>Cytophagia</taxon>
        <taxon>Cytophagales</taxon>
        <taxon>Hymenobacteraceae</taxon>
        <taxon>Hymenobacter</taxon>
    </lineage>
</organism>
<comment type="caution">
    <text evidence="2">The sequence shown here is derived from an EMBL/GenBank/DDBJ whole genome shotgun (WGS) entry which is preliminary data.</text>
</comment>
<dbReference type="SUPFAM" id="SSF50969">
    <property type="entry name" value="YVTN repeat-like/Quinoprotein amine dehydrogenase"/>
    <property type="match status" value="1"/>
</dbReference>
<reference evidence="3" key="1">
    <citation type="journal article" date="2019" name="Int. J. Syst. Evol. Microbiol.">
        <title>The Global Catalogue of Microorganisms (GCM) 10K type strain sequencing project: providing services to taxonomists for standard genome sequencing and annotation.</title>
        <authorList>
            <consortium name="The Broad Institute Genomics Platform"/>
            <consortium name="The Broad Institute Genome Sequencing Center for Infectious Disease"/>
            <person name="Wu L."/>
            <person name="Ma J."/>
        </authorList>
    </citation>
    <scope>NUCLEOTIDE SEQUENCE [LARGE SCALE GENOMIC DNA]</scope>
    <source>
        <strain evidence="3">JCM 17225</strain>
    </source>
</reference>
<feature type="signal peptide" evidence="1">
    <location>
        <begin position="1"/>
        <end position="22"/>
    </location>
</feature>
<proteinExistence type="predicted"/>
<gene>
    <name evidence="2" type="ORF">GCM10022409_36990</name>
</gene>
<accession>A0ABP7UM52</accession>
<feature type="chain" id="PRO_5047516253" description="DUF4394 domain-containing protein" evidence="1">
    <location>
        <begin position="23"/>
        <end position="736"/>
    </location>
</feature>
<sequence length="736" mass="72844">MNFFPRWGRALLLLALPFAAQAQNVGIGTTAPTQPLDVNGNLRVRGLSGTDTRLLQVDAAGNLSPAATLYPAAGTAAGPLTPAPASTTTGLNNPLVAVSGSLAVVLNRNAGTLSLYDMSNPSAPALRGTATGITNGVEVAVSGTTAAVLCNDTHANGIGLTKLYALGSGAPTLVNTLTPPAALSATNGGIAMTGTRLYAVYDRGGSSGYVYIYDLATPAAATLLGTGNSGCFTPQAVATAGTLVAVSSQYGGVAVLDVSNPAAPVVTGSTGCPAYNGGFDVPVALTTTTLCLLSIPNNSLLTYTLSAAGVPTLRHTYATGATPVSVALSGNLAYVASRGSNSLQVIDVSGASAVLRGTAALDASANNLALGNNLLLAANGSPANDLQAFVLNGPRSVTVAPDGTIGTTALPTSADYVQNQPATTQSGGFNLSNSGYLGSRLGIGTTAPVTRLDARNTGGSAFPATTGAAQSTGHFARFADGSGMVLDLGGNGGSGAWLQSTNVGGLGTNYPLLLNPNGGNVGINTGTTNAGRSLDIGSLSSPRPALLRLGAGNGSGVGRQWELGVQVNLGNLADITGENYDFVLRDATGGNTRLLVEYTTGNVGIGTSSPTQPLDVNGTVRLGTATAPGQVFTPTTGAHNLLAVAYGQVGLGAVVVSTSGNYTVAASGAGVYTVTFPASSGLSAVNFDANPVTVSIYGTSPGVATFTGGAGFITVRTFTLGGVPADFPFTFTAFAP</sequence>
<dbReference type="InterPro" id="IPR013211">
    <property type="entry name" value="LVIVD"/>
</dbReference>
<keyword evidence="3" id="KW-1185">Reference proteome</keyword>
<keyword evidence="1" id="KW-0732">Signal</keyword>
<dbReference type="Pfam" id="PF08309">
    <property type="entry name" value="LVIVD"/>
    <property type="match status" value="3"/>
</dbReference>
<name>A0ABP7UM52_9BACT</name>